<feature type="transmembrane region" description="Helical" evidence="6">
    <location>
        <begin position="443"/>
        <end position="464"/>
    </location>
</feature>
<gene>
    <name evidence="9" type="ORF">J2S69_002087</name>
    <name evidence="8" type="ORF">O2L01_14280</name>
</gene>
<feature type="transmembrane region" description="Helical" evidence="6">
    <location>
        <begin position="259"/>
        <end position="279"/>
    </location>
</feature>
<protein>
    <submittedName>
        <fullName evidence="9">NADH-quinone oxidoreductase subunit N</fullName>
    </submittedName>
    <submittedName>
        <fullName evidence="8">Proton-conducting transporter membrane subunit</fullName>
    </submittedName>
</protein>
<evidence type="ECO:0000256" key="1">
    <source>
        <dbReference type="ARBA" id="ARBA00004127"/>
    </source>
</evidence>
<feature type="transmembrane region" description="Helical" evidence="6">
    <location>
        <begin position="226"/>
        <end position="247"/>
    </location>
</feature>
<feature type="transmembrane region" description="Helical" evidence="6">
    <location>
        <begin position="189"/>
        <end position="214"/>
    </location>
</feature>
<dbReference type="InterPro" id="IPR001750">
    <property type="entry name" value="ND/Mrp_TM"/>
</dbReference>
<evidence type="ECO:0000313" key="10">
    <source>
        <dbReference type="Proteomes" id="UP001145799"/>
    </source>
</evidence>
<dbReference type="Proteomes" id="UP001145799">
    <property type="component" value="Unassembled WGS sequence"/>
</dbReference>
<dbReference type="Proteomes" id="UP001183604">
    <property type="component" value="Unassembled WGS sequence"/>
</dbReference>
<keyword evidence="3 6" id="KW-1133">Transmembrane helix</keyword>
<feature type="transmembrane region" description="Helical" evidence="6">
    <location>
        <begin position="286"/>
        <end position="310"/>
    </location>
</feature>
<reference evidence="8" key="1">
    <citation type="submission" date="2022-12" db="EMBL/GenBank/DDBJ databases">
        <title>Gycomyces niveus sp.nov., a novel actinomycete isolated from soil in Shouguang.</title>
        <authorList>
            <person name="Yang X."/>
        </authorList>
    </citation>
    <scope>NUCLEOTIDE SEQUENCE</scope>
    <source>
        <strain evidence="8">DSM 44724</strain>
    </source>
</reference>
<feature type="transmembrane region" description="Helical" evidence="6">
    <location>
        <begin position="33"/>
        <end position="51"/>
    </location>
</feature>
<evidence type="ECO:0000313" key="8">
    <source>
        <dbReference type="EMBL" id="MDA1386158.1"/>
    </source>
</evidence>
<dbReference type="AlphaFoldDB" id="A0A9X3T973"/>
<proteinExistence type="predicted"/>
<feature type="transmembrane region" description="Helical" evidence="6">
    <location>
        <begin position="118"/>
        <end position="135"/>
    </location>
</feature>
<keyword evidence="4 6" id="KW-0472">Membrane</keyword>
<dbReference type="PANTHER" id="PTHR22773">
    <property type="entry name" value="NADH DEHYDROGENASE"/>
    <property type="match status" value="1"/>
</dbReference>
<dbReference type="GO" id="GO:0012505">
    <property type="term" value="C:endomembrane system"/>
    <property type="evidence" value="ECO:0007669"/>
    <property type="project" value="UniProtKB-SubCell"/>
</dbReference>
<evidence type="ECO:0000256" key="5">
    <source>
        <dbReference type="RuleBase" id="RU000320"/>
    </source>
</evidence>
<evidence type="ECO:0000259" key="7">
    <source>
        <dbReference type="PROSITE" id="PS50042"/>
    </source>
</evidence>
<dbReference type="PROSITE" id="PS50042">
    <property type="entry name" value="CNMP_BINDING_3"/>
    <property type="match status" value="1"/>
</dbReference>
<dbReference type="GO" id="GO:0016020">
    <property type="term" value="C:membrane"/>
    <property type="evidence" value="ECO:0007669"/>
    <property type="project" value="UniProtKB-SubCell"/>
</dbReference>
<feature type="transmembrane region" description="Helical" evidence="6">
    <location>
        <begin position="96"/>
        <end position="112"/>
    </location>
</feature>
<organism evidence="8 10">
    <name type="scientific">Glycomyces lechevalierae</name>
    <dbReference type="NCBI Taxonomy" id="256034"/>
    <lineage>
        <taxon>Bacteria</taxon>
        <taxon>Bacillati</taxon>
        <taxon>Actinomycetota</taxon>
        <taxon>Actinomycetes</taxon>
        <taxon>Glycomycetales</taxon>
        <taxon>Glycomycetaceae</taxon>
        <taxon>Glycomyces</taxon>
    </lineage>
</organism>
<accession>A0A9X3T973</accession>
<evidence type="ECO:0000313" key="9">
    <source>
        <dbReference type="EMBL" id="MDR7338368.1"/>
    </source>
</evidence>
<dbReference type="EMBL" id="JAPZVQ010000008">
    <property type="protein sequence ID" value="MDA1386158.1"/>
    <property type="molecule type" value="Genomic_DNA"/>
</dbReference>
<reference evidence="9 11" key="2">
    <citation type="submission" date="2023-07" db="EMBL/GenBank/DDBJ databases">
        <title>Sequencing the genomes of 1000 actinobacteria strains.</title>
        <authorList>
            <person name="Klenk H.-P."/>
        </authorList>
    </citation>
    <scope>NUCLEOTIDE SEQUENCE [LARGE SCALE GENOMIC DNA]</scope>
    <source>
        <strain evidence="9 11">DSM 44724</strain>
    </source>
</reference>
<keyword evidence="2 5" id="KW-0812">Transmembrane</keyword>
<evidence type="ECO:0000256" key="4">
    <source>
        <dbReference type="ARBA" id="ARBA00023136"/>
    </source>
</evidence>
<comment type="subcellular location">
    <subcellularLocation>
        <location evidence="1">Endomembrane system</location>
        <topology evidence="1">Multi-pass membrane protein</topology>
    </subcellularLocation>
    <subcellularLocation>
        <location evidence="5">Membrane</location>
        <topology evidence="5">Multi-pass membrane protein</topology>
    </subcellularLocation>
</comment>
<feature type="transmembrane region" description="Helical" evidence="6">
    <location>
        <begin position="6"/>
        <end position="26"/>
    </location>
</feature>
<comment type="caution">
    <text evidence="8">The sequence shown here is derived from an EMBL/GenBank/DDBJ whole genome shotgun (WGS) entry which is preliminary data.</text>
</comment>
<keyword evidence="11" id="KW-1185">Reference proteome</keyword>
<dbReference type="InterPro" id="IPR000595">
    <property type="entry name" value="cNMP-bd_dom"/>
</dbReference>
<name>A0A9X3T973_9ACTN</name>
<feature type="transmembrane region" description="Helical" evidence="6">
    <location>
        <begin position="373"/>
        <end position="393"/>
    </location>
</feature>
<evidence type="ECO:0000256" key="2">
    <source>
        <dbReference type="ARBA" id="ARBA00022692"/>
    </source>
</evidence>
<sequence length="472" mass="46642">MRVQAIDHVALLPLYLAAGTAALALFTGRFAKACMMIGLSAAAIAAVIVAAGADRATFAVGPWHSYWADDAAMGAAALFAGLSVLVAAVSGRQPGEYWFLLAVSAAGGITLAGARDLITLIVALETLTVPLYVLVTKPGRDGAEAGVTFVIASIASSATALMGAAFLYAAAGTVHLAGLASNLGSADPALTAAGAALLLGGFAFKLAAAPLHAWAPLVLERAPLPIATYLASASKLGGAVAIIWVVYFGLAAGAETSTGMVVAALSVASIAIGNLGALVQRRTVPLLAWSGIAHAGYVLAPLAVVATAVGQEAASAALAYAVFFVLLEAGAFAALTAVRPVAAAEGRVSGVGEGGAIGELAGLWRSAPLPASVFLFAVIGLAGLPPALAGTFAKVAILEVLAPSAVWLAVIVAAGSVLGLAYYLPLARTVLLGRGPATGKGRFAIAVAAIGLALLAVTVAPQAVLDFTAVSR</sequence>
<feature type="transmembrane region" description="Helical" evidence="6">
    <location>
        <begin position="147"/>
        <end position="169"/>
    </location>
</feature>
<feature type="transmembrane region" description="Helical" evidence="6">
    <location>
        <begin position="71"/>
        <end position="89"/>
    </location>
</feature>
<dbReference type="EMBL" id="JAVDYD010000001">
    <property type="protein sequence ID" value="MDR7338368.1"/>
    <property type="molecule type" value="Genomic_DNA"/>
</dbReference>
<feature type="domain" description="Cyclic nucleotide-binding" evidence="7">
    <location>
        <begin position="324"/>
        <end position="373"/>
    </location>
</feature>
<feature type="transmembrane region" description="Helical" evidence="6">
    <location>
        <begin position="316"/>
        <end position="338"/>
    </location>
</feature>
<evidence type="ECO:0000313" key="11">
    <source>
        <dbReference type="Proteomes" id="UP001183604"/>
    </source>
</evidence>
<evidence type="ECO:0000256" key="6">
    <source>
        <dbReference type="SAM" id="Phobius"/>
    </source>
</evidence>
<evidence type="ECO:0000256" key="3">
    <source>
        <dbReference type="ARBA" id="ARBA00022989"/>
    </source>
</evidence>
<feature type="transmembrane region" description="Helical" evidence="6">
    <location>
        <begin position="405"/>
        <end position="423"/>
    </location>
</feature>
<dbReference type="Pfam" id="PF00361">
    <property type="entry name" value="Proton_antipo_M"/>
    <property type="match status" value="1"/>
</dbReference>
<dbReference type="RefSeq" id="WP_270122626.1">
    <property type="nucleotide sequence ID" value="NZ_BAAAOM010000005.1"/>
</dbReference>